<organism evidence="8 9">
    <name type="scientific">Nocardioides endophyticus</name>
    <dbReference type="NCBI Taxonomy" id="1353775"/>
    <lineage>
        <taxon>Bacteria</taxon>
        <taxon>Bacillati</taxon>
        <taxon>Actinomycetota</taxon>
        <taxon>Actinomycetes</taxon>
        <taxon>Propionibacteriales</taxon>
        <taxon>Nocardioidaceae</taxon>
        <taxon>Nocardioides</taxon>
    </lineage>
</organism>
<reference evidence="9" key="1">
    <citation type="journal article" date="2019" name="Int. J. Syst. Evol. Microbiol.">
        <title>The Global Catalogue of Microorganisms (GCM) 10K type strain sequencing project: providing services to taxonomists for standard genome sequencing and annotation.</title>
        <authorList>
            <consortium name="The Broad Institute Genomics Platform"/>
            <consortium name="The Broad Institute Genome Sequencing Center for Infectious Disease"/>
            <person name="Wu L."/>
            <person name="Ma J."/>
        </authorList>
    </citation>
    <scope>NUCLEOTIDE SEQUENCE [LARGE SCALE GENOMIC DNA]</scope>
    <source>
        <strain evidence="9">JCM 18532</strain>
    </source>
</reference>
<keyword evidence="2" id="KW-1003">Cell membrane</keyword>
<evidence type="ECO:0000256" key="5">
    <source>
        <dbReference type="ARBA" id="ARBA00023136"/>
    </source>
</evidence>
<evidence type="ECO:0000256" key="1">
    <source>
        <dbReference type="ARBA" id="ARBA00004651"/>
    </source>
</evidence>
<dbReference type="InterPro" id="IPR051791">
    <property type="entry name" value="Pra-immunoreactive"/>
</dbReference>
<evidence type="ECO:0000259" key="7">
    <source>
        <dbReference type="Pfam" id="PF06271"/>
    </source>
</evidence>
<protein>
    <recommendedName>
        <fullName evidence="7">RDD domain-containing protein</fullName>
    </recommendedName>
</protein>
<keyword evidence="5 6" id="KW-0472">Membrane</keyword>
<dbReference type="PANTHER" id="PTHR36115">
    <property type="entry name" value="PROLINE-RICH ANTIGEN HOMOLOG-RELATED"/>
    <property type="match status" value="1"/>
</dbReference>
<feature type="domain" description="RDD" evidence="7">
    <location>
        <begin position="21"/>
        <end position="145"/>
    </location>
</feature>
<dbReference type="RefSeq" id="WP_345529666.1">
    <property type="nucleotide sequence ID" value="NZ_BAABKN010000033.1"/>
</dbReference>
<evidence type="ECO:0000256" key="4">
    <source>
        <dbReference type="ARBA" id="ARBA00022989"/>
    </source>
</evidence>
<sequence>MTDHDLSHIPREARAFQGRPAGIVSRLIANTVDAAVVGGILLASYLGVNGLLFFLDPRSFHFREPIPLLTLTSAFVVAGLYLGISWALVARTYGCHVMGLRVVGRRGHRLRVVVALARAVFCVVFPIGLFWCVINPRSRSVQDIVLRTAVVYDWMPHPTQPGATVSD</sequence>
<evidence type="ECO:0000313" key="9">
    <source>
        <dbReference type="Proteomes" id="UP001499882"/>
    </source>
</evidence>
<comment type="subcellular location">
    <subcellularLocation>
        <location evidence="1">Cell membrane</location>
        <topology evidence="1">Multi-pass membrane protein</topology>
    </subcellularLocation>
</comment>
<accession>A0ABP8ZI16</accession>
<proteinExistence type="predicted"/>
<feature type="transmembrane region" description="Helical" evidence="6">
    <location>
        <begin position="110"/>
        <end position="131"/>
    </location>
</feature>
<keyword evidence="9" id="KW-1185">Reference proteome</keyword>
<comment type="caution">
    <text evidence="8">The sequence shown here is derived from an EMBL/GenBank/DDBJ whole genome shotgun (WGS) entry which is preliminary data.</text>
</comment>
<feature type="transmembrane region" description="Helical" evidence="6">
    <location>
        <begin position="68"/>
        <end position="89"/>
    </location>
</feature>
<evidence type="ECO:0000256" key="2">
    <source>
        <dbReference type="ARBA" id="ARBA00022475"/>
    </source>
</evidence>
<evidence type="ECO:0000313" key="8">
    <source>
        <dbReference type="EMBL" id="GAA4756960.1"/>
    </source>
</evidence>
<dbReference type="Pfam" id="PF06271">
    <property type="entry name" value="RDD"/>
    <property type="match status" value="1"/>
</dbReference>
<name>A0ABP8ZI16_9ACTN</name>
<keyword evidence="3 6" id="KW-0812">Transmembrane</keyword>
<dbReference type="EMBL" id="BAABKN010000033">
    <property type="protein sequence ID" value="GAA4756960.1"/>
    <property type="molecule type" value="Genomic_DNA"/>
</dbReference>
<dbReference type="Proteomes" id="UP001499882">
    <property type="component" value="Unassembled WGS sequence"/>
</dbReference>
<gene>
    <name evidence="8" type="ORF">GCM10023350_48250</name>
</gene>
<evidence type="ECO:0000256" key="3">
    <source>
        <dbReference type="ARBA" id="ARBA00022692"/>
    </source>
</evidence>
<feature type="transmembrane region" description="Helical" evidence="6">
    <location>
        <begin position="27"/>
        <end position="48"/>
    </location>
</feature>
<dbReference type="PANTHER" id="PTHR36115:SF6">
    <property type="entry name" value="PROLINE-RICH ANTIGEN HOMOLOG"/>
    <property type="match status" value="1"/>
</dbReference>
<keyword evidence="4 6" id="KW-1133">Transmembrane helix</keyword>
<evidence type="ECO:0000256" key="6">
    <source>
        <dbReference type="SAM" id="Phobius"/>
    </source>
</evidence>
<dbReference type="InterPro" id="IPR010432">
    <property type="entry name" value="RDD"/>
</dbReference>